<dbReference type="InterPro" id="IPR047801">
    <property type="entry name" value="Peptidase_C45"/>
</dbReference>
<dbReference type="AlphaFoldDB" id="A0A6N2RYW3"/>
<dbReference type="InterPro" id="IPR047794">
    <property type="entry name" value="C45_proenzyme-like"/>
</dbReference>
<dbReference type="Pfam" id="PF03417">
    <property type="entry name" value="AAT"/>
    <property type="match status" value="1"/>
</dbReference>
<gene>
    <name evidence="2" type="ORF">ACLFYP115_00658</name>
</gene>
<proteinExistence type="predicted"/>
<accession>A0A6N2RYW3</accession>
<dbReference type="InterPro" id="IPR029055">
    <property type="entry name" value="Ntn_hydrolases_N"/>
</dbReference>
<dbReference type="GO" id="GO:0016740">
    <property type="term" value="F:transferase activity"/>
    <property type="evidence" value="ECO:0007669"/>
    <property type="project" value="UniProtKB-KW"/>
</dbReference>
<name>A0A6N2RYW3_9FIRM</name>
<dbReference type="RefSeq" id="WP_156340392.1">
    <property type="nucleotide sequence ID" value="NZ_CACRSQ010000002.1"/>
</dbReference>
<dbReference type="EMBL" id="CACRSQ010000002">
    <property type="protein sequence ID" value="VYS84925.1"/>
    <property type="molecule type" value="Genomic_DNA"/>
</dbReference>
<feature type="domain" description="Peptidase C45 hydrolase" evidence="1">
    <location>
        <begin position="102"/>
        <end position="323"/>
    </location>
</feature>
<keyword evidence="2" id="KW-0808">Transferase</keyword>
<evidence type="ECO:0000259" key="1">
    <source>
        <dbReference type="Pfam" id="PF03417"/>
    </source>
</evidence>
<evidence type="ECO:0000313" key="2">
    <source>
        <dbReference type="EMBL" id="VYS84925.1"/>
    </source>
</evidence>
<protein>
    <submittedName>
        <fullName evidence="2">Acyl-coenzyme A:6-aminopenicillanic acid acyl-transferase</fullName>
    </submittedName>
</protein>
<dbReference type="PANTHER" id="PTHR34180">
    <property type="entry name" value="PEPTIDASE C45"/>
    <property type="match status" value="1"/>
</dbReference>
<dbReference type="InterPro" id="IPR005079">
    <property type="entry name" value="Peptidase_C45_hydrolase"/>
</dbReference>
<reference evidence="2" key="1">
    <citation type="submission" date="2019-11" db="EMBL/GenBank/DDBJ databases">
        <authorList>
            <person name="Feng L."/>
        </authorList>
    </citation>
    <scope>NUCLEOTIDE SEQUENCE</scope>
    <source>
        <strain evidence="2">AcaccaeLFYP115</strain>
    </source>
</reference>
<dbReference type="SUPFAM" id="SSF56235">
    <property type="entry name" value="N-terminal nucleophile aminohydrolases (Ntn hydrolases)"/>
    <property type="match status" value="1"/>
</dbReference>
<dbReference type="NCBIfam" id="NF040521">
    <property type="entry name" value="C45_proenzyme"/>
    <property type="match status" value="1"/>
</dbReference>
<dbReference type="Gene3D" id="1.10.10.2120">
    <property type="match status" value="1"/>
</dbReference>
<sequence length="337" mass="39244">MYHGRFKNTHYQAGFHWGEMLRKHGNFIHKQHTFQITEERKKFAMQCLPVYEKYYPEALEEIKGIADGQQSSYEDLCTFLLSMYCFEFSNHCTCFAFRDQEHIVFGRNSDFLMELEKLYMNCLYQLDSGYSFQGNTTAFVQMEDGVNEYGLAVGLTFVYPKVRKAGFNAGLLVRYLLEKCRTTEEAVAFLHEVPIASQQIITIADALGNMAVVECNPYVTEVILPKKGEEFVVTANDYNSEKMTPYKNCEEIDDWNSAERYKVAYQALKMQENQFSLKCAKDILSGKYGFMCQYDRKTGADTVWSVIYDIKGQKIYRVEGNPSRKGFKEDKRFKFRN</sequence>
<dbReference type="Gene3D" id="3.60.60.10">
    <property type="entry name" value="Penicillin V Acylase, Chain A"/>
    <property type="match status" value="1"/>
</dbReference>
<dbReference type="PANTHER" id="PTHR34180:SF1">
    <property type="entry name" value="BETA-ALANYL-DOPAMINE_CARCININE HYDROLASE"/>
    <property type="match status" value="1"/>
</dbReference>
<organism evidence="2">
    <name type="scientific">Anaerostipes caccae</name>
    <dbReference type="NCBI Taxonomy" id="105841"/>
    <lineage>
        <taxon>Bacteria</taxon>
        <taxon>Bacillati</taxon>
        <taxon>Bacillota</taxon>
        <taxon>Clostridia</taxon>
        <taxon>Lachnospirales</taxon>
        <taxon>Lachnospiraceae</taxon>
        <taxon>Anaerostipes</taxon>
    </lineage>
</organism>